<accession>A0ABN0NZZ1</accession>
<gene>
    <name evidence="1" type="ORF">HMPREF9193_00707</name>
</gene>
<dbReference type="EMBL" id="AWVH01000023">
    <property type="protein sequence ID" value="ERJ93618.1"/>
    <property type="molecule type" value="Genomic_DNA"/>
</dbReference>
<dbReference type="InterPro" id="IPR046745">
    <property type="entry name" value="DUF6675"/>
</dbReference>
<evidence type="ECO:0000313" key="1">
    <source>
        <dbReference type="EMBL" id="ERJ93618.1"/>
    </source>
</evidence>
<organism evidence="1 2">
    <name type="scientific">Treponema lecithinolyticum ATCC 700332</name>
    <dbReference type="NCBI Taxonomy" id="1321815"/>
    <lineage>
        <taxon>Bacteria</taxon>
        <taxon>Pseudomonadati</taxon>
        <taxon>Spirochaetota</taxon>
        <taxon>Spirochaetia</taxon>
        <taxon>Spirochaetales</taxon>
        <taxon>Treponemataceae</taxon>
        <taxon>Treponema</taxon>
    </lineage>
</organism>
<dbReference type="Pfam" id="PF20380">
    <property type="entry name" value="DUF6675"/>
    <property type="match status" value="1"/>
</dbReference>
<proteinExistence type="predicted"/>
<dbReference type="RefSeq" id="WP_021686931.1">
    <property type="nucleotide sequence ID" value="NZ_KI260564.1"/>
</dbReference>
<protein>
    <submittedName>
        <fullName evidence="1">Uncharacterized protein</fullName>
    </submittedName>
</protein>
<comment type="caution">
    <text evidence="1">The sequence shown here is derived from an EMBL/GenBank/DDBJ whole genome shotgun (WGS) entry which is preliminary data.</text>
</comment>
<sequence length="261" mass="29953">MKNNIYRFAILCVFAAAYITGFSLYAQNSVDVFSAFNSRLNSEEKEKLASGEILIRNIGKAKNMTLNPVTEYARTLIDTVNDLRPAYLAEVIQIRKLSGGSEKPGNNSTGENLIERIRPLLLDIESYVGIPYWSERNQRFYDLYSSAEILESQKTDTGMTMNADLFMNPFGNINVNIELLSDENELLYTMQNNSIVKYENMTIIKKYNMKSLVYVFEYGDFVILYGIGGVHAPSVFFLRDRIETSFINRIKTFCKFIFEKI</sequence>
<keyword evidence="2" id="KW-1185">Reference proteome</keyword>
<name>A0ABN0NZZ1_TRELE</name>
<reference evidence="1 2" key="1">
    <citation type="submission" date="2013-08" db="EMBL/GenBank/DDBJ databases">
        <authorList>
            <person name="Weinstock G."/>
            <person name="Sodergren E."/>
            <person name="Wylie T."/>
            <person name="Fulton L."/>
            <person name="Fulton R."/>
            <person name="Fronick C."/>
            <person name="O'Laughlin M."/>
            <person name="Godfrey J."/>
            <person name="Miner T."/>
            <person name="Herter B."/>
            <person name="Appelbaum E."/>
            <person name="Cordes M."/>
            <person name="Lek S."/>
            <person name="Wollam A."/>
            <person name="Pepin K.H."/>
            <person name="Palsikar V.B."/>
            <person name="Mitreva M."/>
            <person name="Wilson R.K."/>
        </authorList>
    </citation>
    <scope>NUCLEOTIDE SEQUENCE [LARGE SCALE GENOMIC DNA]</scope>
    <source>
        <strain evidence="1 2">ATCC 700332</strain>
    </source>
</reference>
<dbReference type="Proteomes" id="UP000016649">
    <property type="component" value="Unassembled WGS sequence"/>
</dbReference>
<evidence type="ECO:0000313" key="2">
    <source>
        <dbReference type="Proteomes" id="UP000016649"/>
    </source>
</evidence>